<protein>
    <submittedName>
        <fullName evidence="1">Uncharacterized protein</fullName>
    </submittedName>
</protein>
<evidence type="ECO:0000313" key="1">
    <source>
        <dbReference type="EMBL" id="CDW36234.1"/>
    </source>
</evidence>
<reference evidence="1" key="1">
    <citation type="submission" date="2014-05" db="EMBL/GenBank/DDBJ databases">
        <authorList>
            <person name="Chronopoulou M."/>
        </authorList>
    </citation>
    <scope>NUCLEOTIDE SEQUENCE</scope>
    <source>
        <tissue evidence="1">Whole organism</tissue>
    </source>
</reference>
<accession>A0A0K2UDA1</accession>
<sequence length="105" mass="11980">MNNSFLVQLPSLHMKVDKFISLFTSLLFIRVSSFDSITYILPPTLDSINDSTLSTNTTSKNSFQRFKDEPRISLQAVSHRDSSLSPENISYIRFLMDARPSMVET</sequence>
<dbReference type="AlphaFoldDB" id="A0A0K2UDA1"/>
<name>A0A0K2UDA1_LEPSM</name>
<proteinExistence type="predicted"/>
<dbReference type="EMBL" id="HACA01018873">
    <property type="protein sequence ID" value="CDW36234.1"/>
    <property type="molecule type" value="Transcribed_RNA"/>
</dbReference>
<organism evidence="1">
    <name type="scientific">Lepeophtheirus salmonis</name>
    <name type="common">Salmon louse</name>
    <name type="synonym">Caligus salmonis</name>
    <dbReference type="NCBI Taxonomy" id="72036"/>
    <lineage>
        <taxon>Eukaryota</taxon>
        <taxon>Metazoa</taxon>
        <taxon>Ecdysozoa</taxon>
        <taxon>Arthropoda</taxon>
        <taxon>Crustacea</taxon>
        <taxon>Multicrustacea</taxon>
        <taxon>Hexanauplia</taxon>
        <taxon>Copepoda</taxon>
        <taxon>Siphonostomatoida</taxon>
        <taxon>Caligidae</taxon>
        <taxon>Lepeophtheirus</taxon>
    </lineage>
</organism>